<dbReference type="InterPro" id="IPR013425">
    <property type="entry name" value="Autotrns_rpt"/>
</dbReference>
<dbReference type="AlphaFoldDB" id="A0AA41U9U6"/>
<dbReference type="InterPro" id="IPR006315">
    <property type="entry name" value="OM_autotransptr_brl_dom"/>
</dbReference>
<dbReference type="InterPro" id="IPR011050">
    <property type="entry name" value="Pectin_lyase_fold/virulence"/>
</dbReference>
<dbReference type="Gene3D" id="2.40.128.130">
    <property type="entry name" value="Autotransporter beta-domain"/>
    <property type="match status" value="1"/>
</dbReference>
<reference evidence="4" key="1">
    <citation type="submission" date="2022-03" db="EMBL/GenBank/DDBJ databases">
        <title>The complete genome sequence of a Methyloterrigena soli.</title>
        <authorList>
            <person name="Zi Z."/>
        </authorList>
    </citation>
    <scope>NUCLEOTIDE SEQUENCE</scope>
    <source>
        <strain evidence="4">M48</strain>
    </source>
</reference>
<dbReference type="PANTHER" id="PTHR35037:SF3">
    <property type="entry name" value="C-TERMINAL REGION OF AIDA-LIKE PROTEIN"/>
    <property type="match status" value="1"/>
</dbReference>
<evidence type="ECO:0000313" key="4">
    <source>
        <dbReference type="EMBL" id="MCI0125668.1"/>
    </source>
</evidence>
<evidence type="ECO:0000256" key="2">
    <source>
        <dbReference type="SAM" id="SignalP"/>
    </source>
</evidence>
<keyword evidence="1 2" id="KW-0732">Signal</keyword>
<dbReference type="Proteomes" id="UP001156140">
    <property type="component" value="Unassembled WGS sequence"/>
</dbReference>
<feature type="signal peptide" evidence="2">
    <location>
        <begin position="1"/>
        <end position="34"/>
    </location>
</feature>
<evidence type="ECO:0000256" key="1">
    <source>
        <dbReference type="ARBA" id="ARBA00022729"/>
    </source>
</evidence>
<proteinExistence type="predicted"/>
<feature type="domain" description="Autotransporter" evidence="3">
    <location>
        <begin position="639"/>
        <end position="917"/>
    </location>
</feature>
<dbReference type="Pfam" id="PF03797">
    <property type="entry name" value="Autotransporter"/>
    <property type="match status" value="1"/>
</dbReference>
<dbReference type="Pfam" id="PF12951">
    <property type="entry name" value="PATR"/>
    <property type="match status" value="3"/>
</dbReference>
<dbReference type="InterPro" id="IPR012332">
    <property type="entry name" value="Autotransporter_pectin_lyase_C"/>
</dbReference>
<dbReference type="SUPFAM" id="SSF103515">
    <property type="entry name" value="Autotransporter"/>
    <property type="match status" value="1"/>
</dbReference>
<dbReference type="PROSITE" id="PS51208">
    <property type="entry name" value="AUTOTRANSPORTER"/>
    <property type="match status" value="1"/>
</dbReference>
<dbReference type="RefSeq" id="WP_281734831.1">
    <property type="nucleotide sequence ID" value="NZ_JAKETQ010000001.1"/>
</dbReference>
<dbReference type="Gene3D" id="2.160.20.20">
    <property type="match status" value="1"/>
</dbReference>
<gene>
    <name evidence="4" type="ORF">ML536_02390</name>
</gene>
<comment type="caution">
    <text evidence="4">The sequence shown here is derived from an EMBL/GenBank/DDBJ whole genome shotgun (WGS) entry which is preliminary data.</text>
</comment>
<dbReference type="NCBIfam" id="TIGR01414">
    <property type="entry name" value="autotrans_barl"/>
    <property type="match status" value="1"/>
</dbReference>
<name>A0AA41U9U6_9HYPH</name>
<organism evidence="4 5">
    <name type="scientific">Paradevosia shaoguanensis</name>
    <dbReference type="NCBI Taxonomy" id="1335043"/>
    <lineage>
        <taxon>Bacteria</taxon>
        <taxon>Pseudomonadati</taxon>
        <taxon>Pseudomonadota</taxon>
        <taxon>Alphaproteobacteria</taxon>
        <taxon>Hyphomicrobiales</taxon>
        <taxon>Devosiaceae</taxon>
        <taxon>Paradevosia</taxon>
    </lineage>
</organism>
<dbReference type="InterPro" id="IPR051551">
    <property type="entry name" value="Autotransporter_adhesion"/>
</dbReference>
<dbReference type="NCBIfam" id="TIGR02601">
    <property type="entry name" value="autotrns_rpt"/>
    <property type="match status" value="3"/>
</dbReference>
<dbReference type="EMBL" id="JALAZD010000001">
    <property type="protein sequence ID" value="MCI0125668.1"/>
    <property type="molecule type" value="Genomic_DNA"/>
</dbReference>
<dbReference type="InterPro" id="IPR036709">
    <property type="entry name" value="Autotransporte_beta_dom_sf"/>
</dbReference>
<evidence type="ECO:0000259" key="3">
    <source>
        <dbReference type="PROSITE" id="PS51208"/>
    </source>
</evidence>
<protein>
    <submittedName>
        <fullName evidence="4">Autotransporter domain-containing protein</fullName>
    </submittedName>
</protein>
<dbReference type="SMART" id="SM00869">
    <property type="entry name" value="Autotransporter"/>
    <property type="match status" value="1"/>
</dbReference>
<dbReference type="PANTHER" id="PTHR35037">
    <property type="entry name" value="C-TERMINAL REGION OF AIDA-LIKE PROTEIN"/>
    <property type="match status" value="1"/>
</dbReference>
<sequence>MSPQTPAFLGTTPFKTLASLLVASTALTAAPALGQQVVEYDNVYNANAPIVLTDDAILHRSLFNGQPATQNGVISGGYDVTKTGEGHLFLNGANTYSGGTVVQEGVLWLGNDQALGTGDVTMAGGALFTDYGSARMISNNVELLDIGNRQHQFFLRANVTWNGDIFGDGRLQKDGEATLVLDGDNSYAGGTQLDWGVLKAMRATALGTGDLDFGDRGTLAVADSVTLANNITTGAVAARVSVGVDETATLSGRISGNAPLIKSGDGTLRLTGDADYTGATRVAAGELRIAGVNALGRGALVVDDGATLSFDGLAAAPQHTVGSLAGAGHINFDGRWMVTGGDNSDTEFSGTFSNFSQLTKVGLGTMTLSNDYLDLDDLGGPGRIIVNEGRLNVFSEIVNGVVIGRNSGVIGGMGNIEGLYAYDSSVISPGVLPGDAATMQAGDITFASTAFYEVDAHADGSSDRIEAELARLAGTVRVRAAAGDYADTTQYRILTVTDRFIEDNGVPTRFDGVTSDLFFLDASLSYDPNNVWLTLARNSRSFDQISGITPNQRAVAPVVEGLGAGNVLYDTIVSGTEAEGHAALDALSGEIHASVGTGLIEDSHHIRDTLLNRMRQPFSALVNGSFAALGYADDGELAPDAWTVTPWTQAFGGFQQFNSNGNASTLRQGTGGVLFGLDGTFENRFRVGIAGGVSGSRLSGDTGPSSIDVTSYHLAAYGAADLDALALRFGASYSWNTLASNRAIAFRSFADEASARYGAQTGQVFGEVGYKLAVGQVMVEPFAGLALVGVGADAFNESGGAAALSGGRLSQTSAFATLGIRGNWTVTASEAGILSLNAGIGWRHAFNGGPGRLELAFNAGGPAFQVSGVPLASDSLVLDAGLDYETANGLTLGVNYTGQLAGNAQSHAVKASLGFSF</sequence>
<keyword evidence="5" id="KW-1185">Reference proteome</keyword>
<feature type="chain" id="PRO_5041441537" evidence="2">
    <location>
        <begin position="35"/>
        <end position="917"/>
    </location>
</feature>
<dbReference type="SUPFAM" id="SSF51126">
    <property type="entry name" value="Pectin lyase-like"/>
    <property type="match status" value="1"/>
</dbReference>
<dbReference type="GO" id="GO:0019867">
    <property type="term" value="C:outer membrane"/>
    <property type="evidence" value="ECO:0007669"/>
    <property type="project" value="InterPro"/>
</dbReference>
<evidence type="ECO:0000313" key="5">
    <source>
        <dbReference type="Proteomes" id="UP001156140"/>
    </source>
</evidence>
<dbReference type="InterPro" id="IPR005546">
    <property type="entry name" value="Autotransporte_beta"/>
</dbReference>
<accession>A0AA41U9U6</accession>